<organism evidence="1 2">
    <name type="scientific">Alloscardovia omnicolens F0580</name>
    <dbReference type="NCBI Taxonomy" id="1321816"/>
    <lineage>
        <taxon>Bacteria</taxon>
        <taxon>Bacillati</taxon>
        <taxon>Actinomycetota</taxon>
        <taxon>Actinomycetes</taxon>
        <taxon>Bifidobacteriales</taxon>
        <taxon>Bifidobacteriaceae</taxon>
        <taxon>Alloscardovia</taxon>
    </lineage>
</organism>
<dbReference type="HOGENOM" id="CLU_3021641_0_0_11"/>
<name>U1R9N9_9BIFI</name>
<evidence type="ECO:0000313" key="2">
    <source>
        <dbReference type="Proteomes" id="UP000016519"/>
    </source>
</evidence>
<reference evidence="1 2" key="1">
    <citation type="submission" date="2013-08" db="EMBL/GenBank/DDBJ databases">
        <authorList>
            <person name="Weinstock G."/>
            <person name="Sodergren E."/>
            <person name="Wylie T."/>
            <person name="Fulton L."/>
            <person name="Fulton R."/>
            <person name="Fronick C."/>
            <person name="O'Laughlin M."/>
            <person name="Godfrey J."/>
            <person name="Miner T."/>
            <person name="Herter B."/>
            <person name="Appelbaum E."/>
            <person name="Cordes M."/>
            <person name="Lek S."/>
            <person name="Wollam A."/>
            <person name="Pepin K.H."/>
            <person name="Palsikar V.B."/>
            <person name="Mitreva M."/>
            <person name="Wilson R.K."/>
        </authorList>
    </citation>
    <scope>NUCLEOTIDE SEQUENCE [LARGE SCALE GENOMIC DNA]</scope>
    <source>
        <strain evidence="1 2">F0580</strain>
    </source>
</reference>
<gene>
    <name evidence="1" type="ORF">HMPREF9244_00939</name>
</gene>
<dbReference type="Proteomes" id="UP000016519">
    <property type="component" value="Unassembled WGS sequence"/>
</dbReference>
<evidence type="ECO:0000313" key="1">
    <source>
        <dbReference type="EMBL" id="ERH30741.1"/>
    </source>
</evidence>
<keyword evidence="2" id="KW-1185">Reference proteome</keyword>
<sequence>MYDCFEENTHFLLSRLLIAFYQALKKTWFQRVKPRGKSLLTALVCVVAKFAEHEI</sequence>
<comment type="caution">
    <text evidence="1">The sequence shown here is derived from an EMBL/GenBank/DDBJ whole genome shotgun (WGS) entry which is preliminary data.</text>
</comment>
<accession>U1R9N9</accession>
<dbReference type="EMBL" id="AWSI01000024">
    <property type="protein sequence ID" value="ERH30741.1"/>
    <property type="molecule type" value="Genomic_DNA"/>
</dbReference>
<protein>
    <submittedName>
        <fullName evidence="1">Uncharacterized protein</fullName>
    </submittedName>
</protein>
<dbReference type="AlphaFoldDB" id="U1R9N9"/>
<proteinExistence type="predicted"/>